<feature type="binding site" evidence="10">
    <location>
        <position position="72"/>
    </location>
    <ligand>
        <name>Na(+)</name>
        <dbReference type="ChEBI" id="CHEBI:29101"/>
        <note>structural</note>
    </ligand>
</feature>
<evidence type="ECO:0000256" key="8">
    <source>
        <dbReference type="ARBA" id="ARBA00035585"/>
    </source>
</evidence>
<dbReference type="Pfam" id="PF02537">
    <property type="entry name" value="CRCB"/>
    <property type="match status" value="1"/>
</dbReference>
<comment type="similarity">
    <text evidence="7 10">Belongs to the fluoride channel Fluc/FEX (TC 1.A.43) family.</text>
</comment>
<evidence type="ECO:0000256" key="3">
    <source>
        <dbReference type="ARBA" id="ARBA00022692"/>
    </source>
</evidence>
<evidence type="ECO:0000256" key="10">
    <source>
        <dbReference type="HAMAP-Rule" id="MF_00454"/>
    </source>
</evidence>
<organism evidence="11 12">
    <name type="scientific">Streptosporangium pseudovulgare</name>
    <dbReference type="NCBI Taxonomy" id="35765"/>
    <lineage>
        <taxon>Bacteria</taxon>
        <taxon>Bacillati</taxon>
        <taxon>Actinomycetota</taxon>
        <taxon>Actinomycetes</taxon>
        <taxon>Streptosporangiales</taxon>
        <taxon>Streptosporangiaceae</taxon>
        <taxon>Streptosporangium</taxon>
    </lineage>
</organism>
<dbReference type="NCBIfam" id="TIGR00494">
    <property type="entry name" value="crcB"/>
    <property type="match status" value="1"/>
</dbReference>
<evidence type="ECO:0000256" key="5">
    <source>
        <dbReference type="ARBA" id="ARBA00023136"/>
    </source>
</evidence>
<protein>
    <recommendedName>
        <fullName evidence="10">Fluoride-specific ion channel FluC</fullName>
    </recommendedName>
</protein>
<keyword evidence="4 10" id="KW-1133">Transmembrane helix</keyword>
<keyword evidence="5 10" id="KW-0472">Membrane</keyword>
<comment type="caution">
    <text evidence="11">The sequence shown here is derived from an EMBL/GenBank/DDBJ whole genome shotgun (WGS) entry which is preliminary data.</text>
</comment>
<dbReference type="EMBL" id="BMQJ01000006">
    <property type="protein sequence ID" value="GGP97302.1"/>
    <property type="molecule type" value="Genomic_DNA"/>
</dbReference>
<proteinExistence type="inferred from homology"/>
<evidence type="ECO:0000256" key="7">
    <source>
        <dbReference type="ARBA" id="ARBA00035120"/>
    </source>
</evidence>
<keyword evidence="10" id="KW-0406">Ion transport</keyword>
<keyword evidence="10" id="KW-0479">Metal-binding</keyword>
<dbReference type="PANTHER" id="PTHR28259:SF1">
    <property type="entry name" value="FLUORIDE EXPORT PROTEIN 1-RELATED"/>
    <property type="match status" value="1"/>
</dbReference>
<keyword evidence="2 10" id="KW-1003">Cell membrane</keyword>
<keyword evidence="10" id="KW-0813">Transport</keyword>
<comment type="function">
    <text evidence="9 10">Fluoride-specific ion channel. Important for reducing fluoride concentration in the cell, thus reducing its toxicity.</text>
</comment>
<accession>A0ABQ2QTT7</accession>
<comment type="catalytic activity">
    <reaction evidence="8">
        <text>fluoride(in) = fluoride(out)</text>
        <dbReference type="Rhea" id="RHEA:76159"/>
        <dbReference type="ChEBI" id="CHEBI:17051"/>
    </reaction>
    <physiologicalReaction direction="left-to-right" evidence="8">
        <dbReference type="Rhea" id="RHEA:76160"/>
    </physiologicalReaction>
</comment>
<comment type="subcellular location">
    <subcellularLocation>
        <location evidence="1 10">Cell membrane</location>
        <topology evidence="1 10">Multi-pass membrane protein</topology>
    </subcellularLocation>
</comment>
<evidence type="ECO:0000256" key="9">
    <source>
        <dbReference type="ARBA" id="ARBA00049940"/>
    </source>
</evidence>
<evidence type="ECO:0000256" key="1">
    <source>
        <dbReference type="ARBA" id="ARBA00004651"/>
    </source>
</evidence>
<dbReference type="RefSeq" id="WP_189246994.1">
    <property type="nucleotide sequence ID" value="NZ_BMQJ01000006.1"/>
</dbReference>
<feature type="binding site" evidence="10">
    <location>
        <position position="69"/>
    </location>
    <ligand>
        <name>Na(+)</name>
        <dbReference type="ChEBI" id="CHEBI:29101"/>
        <note>structural</note>
    </ligand>
</feature>
<keyword evidence="10" id="KW-0915">Sodium</keyword>
<reference evidence="12" key="1">
    <citation type="journal article" date="2019" name="Int. J. Syst. Evol. Microbiol.">
        <title>The Global Catalogue of Microorganisms (GCM) 10K type strain sequencing project: providing services to taxonomists for standard genome sequencing and annotation.</title>
        <authorList>
            <consortium name="The Broad Institute Genomics Platform"/>
            <consortium name="The Broad Institute Genome Sequencing Center for Infectious Disease"/>
            <person name="Wu L."/>
            <person name="Ma J."/>
        </authorList>
    </citation>
    <scope>NUCLEOTIDE SEQUENCE [LARGE SCALE GENOMIC DNA]</scope>
    <source>
        <strain evidence="12">JCM 3115</strain>
    </source>
</reference>
<dbReference type="InterPro" id="IPR003691">
    <property type="entry name" value="FluC"/>
</dbReference>
<name>A0ABQ2QTT7_9ACTN</name>
<evidence type="ECO:0000256" key="4">
    <source>
        <dbReference type="ARBA" id="ARBA00022989"/>
    </source>
</evidence>
<evidence type="ECO:0000313" key="12">
    <source>
        <dbReference type="Proteomes" id="UP000611554"/>
    </source>
</evidence>
<evidence type="ECO:0000256" key="2">
    <source>
        <dbReference type="ARBA" id="ARBA00022475"/>
    </source>
</evidence>
<gene>
    <name evidence="11" type="primary">crcB2</name>
    <name evidence="10" type="synonym">crcB</name>
    <name evidence="10" type="synonym">fluC</name>
    <name evidence="11" type="ORF">GCM10010140_29150</name>
</gene>
<dbReference type="HAMAP" id="MF_00454">
    <property type="entry name" value="FluC"/>
    <property type="match status" value="1"/>
</dbReference>
<feature type="transmembrane region" description="Helical" evidence="10">
    <location>
        <begin position="97"/>
        <end position="115"/>
    </location>
</feature>
<keyword evidence="6 10" id="KW-0407">Ion channel</keyword>
<evidence type="ECO:0000256" key="6">
    <source>
        <dbReference type="ARBA" id="ARBA00023303"/>
    </source>
</evidence>
<feature type="transmembrane region" description="Helical" evidence="10">
    <location>
        <begin position="31"/>
        <end position="50"/>
    </location>
</feature>
<comment type="caution">
    <text evidence="10">Lacks conserved residue(s) required for the propagation of feature annotation.</text>
</comment>
<comment type="activity regulation">
    <text evidence="10">Na(+) is not transported, but it plays an essential structural role and its presence is essential for fluoride channel function.</text>
</comment>
<evidence type="ECO:0000313" key="11">
    <source>
        <dbReference type="EMBL" id="GGP97302.1"/>
    </source>
</evidence>
<keyword evidence="3 10" id="KW-0812">Transmembrane</keyword>
<dbReference type="PANTHER" id="PTHR28259">
    <property type="entry name" value="FLUORIDE EXPORT PROTEIN 1-RELATED"/>
    <property type="match status" value="1"/>
</dbReference>
<sequence length="118" mass="12317">MIILLVLIGGAFGAVLRYVLDAAVKKRFGKAFPWGTLTVNLLGAGILGALHGAGVGIGAEALAGTGFCGALTTFSTFELETVHLFQDGRYARAVTNVLVSMVLGFIVLTLLYIAFRAV</sequence>
<keyword evidence="12" id="KW-1185">Reference proteome</keyword>
<dbReference type="Proteomes" id="UP000611554">
    <property type="component" value="Unassembled WGS sequence"/>
</dbReference>